<dbReference type="InterPro" id="IPR036779">
    <property type="entry name" value="LysM_dom_sf"/>
</dbReference>
<keyword evidence="3" id="KW-0732">Signal</keyword>
<evidence type="ECO:0000313" key="6">
    <source>
        <dbReference type="Proteomes" id="UP000178622"/>
    </source>
</evidence>
<dbReference type="Gene3D" id="1.20.5.420">
    <property type="entry name" value="Immunoglobulin FC, subunit C"/>
    <property type="match status" value="2"/>
</dbReference>
<dbReference type="Pfam" id="PF01476">
    <property type="entry name" value="LysM"/>
    <property type="match status" value="1"/>
</dbReference>
<feature type="coiled-coil region" evidence="1">
    <location>
        <begin position="694"/>
        <end position="721"/>
    </location>
</feature>
<keyword evidence="6" id="KW-1185">Reference proteome</keyword>
<dbReference type="Pfam" id="PF01468">
    <property type="entry name" value="GA"/>
    <property type="match status" value="7"/>
</dbReference>
<feature type="compositionally biased region" description="Polar residues" evidence="2">
    <location>
        <begin position="359"/>
        <end position="386"/>
    </location>
</feature>
<evidence type="ECO:0000313" key="5">
    <source>
        <dbReference type="EMBL" id="OFI49471.1"/>
    </source>
</evidence>
<dbReference type="Pfam" id="PF00188">
    <property type="entry name" value="CAP"/>
    <property type="match status" value="1"/>
</dbReference>
<evidence type="ECO:0000259" key="4">
    <source>
        <dbReference type="PROSITE" id="PS51782"/>
    </source>
</evidence>
<dbReference type="InterPro" id="IPR018392">
    <property type="entry name" value="LysM"/>
</dbReference>
<feature type="compositionally biased region" description="Polar residues" evidence="2">
    <location>
        <begin position="165"/>
        <end position="198"/>
    </location>
</feature>
<feature type="coiled-coil region" evidence="1">
    <location>
        <begin position="830"/>
        <end position="864"/>
    </location>
</feature>
<feature type="compositionally biased region" description="Basic and acidic residues" evidence="2">
    <location>
        <begin position="228"/>
        <end position="263"/>
    </location>
</feature>
<protein>
    <recommendedName>
        <fullName evidence="4">LysM domain-containing protein</fullName>
    </recommendedName>
</protein>
<gene>
    <name evidence="5" type="ORF">BG261_02520</name>
</gene>
<dbReference type="PROSITE" id="PS51782">
    <property type="entry name" value="LYSM"/>
    <property type="match status" value="1"/>
</dbReference>
<feature type="region of interest" description="Disordered" evidence="2">
    <location>
        <begin position="359"/>
        <end position="390"/>
    </location>
</feature>
<dbReference type="SUPFAM" id="SSF54106">
    <property type="entry name" value="LysM domain"/>
    <property type="match status" value="1"/>
</dbReference>
<sequence length="1169" mass="130394">MIQVNSNSNKDQIFKHNKVRKTWMMGVLTASTILAAVATGSSANADTNWVPTTIEGMKNSIKSEDGKYTFKEGDTFWVISEVLNIKVDRLMEWNGFKPGEEFSIPVGTTIFWDGNHIVIKDNQGETVANKIVTSEDKVNPEDTVAGQVTDTPVNSSVNNLADYVTTSNDNDSANVNTKVDINSESVNTNVDNSSTQKDANPDIEKKSQGNNNSSTIVEGKDNSISQTENEKKETEKQKEELENHKNELEKQKQELEQQKKEAEEKLTEILNNSNNQTKEEIDKNVADAQEKVNQATENLESVKSRLLEVTNKFDEATKINEKSLQDFSQTQYLVNTSQEKVNDLLKQIENLKSKIDVLSESNEATDGNDSSTENNEATDGNDSSTENNDKNVDLSLLKDNLEQLKSELNIADSALKDNANKLIKAQADLNASQDNLDSIKLEKGNIESELVDAQSKLDDAQKTLSEVPNVNSQSSSSEAEALQNKLTEYKEKLASLVGNINTVDNKIIELEQLLKELSKKISDEQLKSTDSNTSLEDTINKVNEDDKNNNIDEKEDEISKIQDKVDSEQLRKELYSSKEKAKKDILNLQYLSTDERYDFVEKINNSMSLDEVNSHLQTALNKDKLIKDKEDERKAEEAKKAEDERLAKELADAKQSAGSSINLLSNLSVDEKAQYIGSIYAAKDLSILKDVILQAQTKDKLNKEEAEKKAAQDKIEKELASVKKDANSQINSLGNLSNKEKEVFISSINKALSTKEITSIILNAQSTDKSNKEIADKKAEEEKNERELAPIRIQAQTTINSLSSISPSEKLEYIQLIKNSKNISEINLIISKAQIKDKTNKETIKKLEEELAKSKSDTQNIINSLSFLTSSEKNRFLTLNSNAKNINDIKSIISQAQLVNKQNEEKQKIEKNLELSKIKAKDSINSLGSLNTSEKNNFLSLLTNAKNVSTINDIVNKANEKNRANKIAADKKAAAEALEKELSSARAKAQSLVNSLVNLKASEKNSFINSIKSAKSFIEINSVVNQAQDKDKANKNNSTGNKSTIFDKRIQNLRAQNNARPLNYDSNLQSAADIRAREIVSKFAHVRPNGTSFTTAINNFGSYSNYSENICYFHKSLIGNGSSQDVAYGFWFNSYVHHQSMINPNFNQYAVSFYEVNGYVYAVTLFGTK</sequence>
<dbReference type="InterPro" id="IPR020840">
    <property type="entry name" value="Extracell_matrix-bd_GA"/>
</dbReference>
<dbReference type="Gene3D" id="3.40.33.10">
    <property type="entry name" value="CAP"/>
    <property type="match status" value="1"/>
</dbReference>
<organism evidence="5 6">
    <name type="scientific">Floricoccus tropicus</name>
    <dbReference type="NCBI Taxonomy" id="1859473"/>
    <lineage>
        <taxon>Bacteria</taxon>
        <taxon>Bacillati</taxon>
        <taxon>Bacillota</taxon>
        <taxon>Bacilli</taxon>
        <taxon>Lactobacillales</taxon>
        <taxon>Streptococcaceae</taxon>
        <taxon>Floricoccus</taxon>
    </lineage>
</organism>
<dbReference type="Gene3D" id="3.10.350.10">
    <property type="entry name" value="LysM domain"/>
    <property type="match status" value="1"/>
</dbReference>
<dbReference type="SUPFAM" id="SSF55797">
    <property type="entry name" value="PR-1-like"/>
    <property type="match status" value="1"/>
</dbReference>
<dbReference type="InterPro" id="IPR002988">
    <property type="entry name" value="GA_module"/>
</dbReference>
<feature type="domain" description="LysM" evidence="4">
    <location>
        <begin position="66"/>
        <end position="112"/>
    </location>
</feature>
<dbReference type="InterPro" id="IPR035940">
    <property type="entry name" value="CAP_sf"/>
</dbReference>
<accession>A0A1E8GMJ7</accession>
<feature type="region of interest" description="Disordered" evidence="2">
    <location>
        <begin position="524"/>
        <end position="553"/>
    </location>
</feature>
<feature type="compositionally biased region" description="Basic and acidic residues" evidence="2">
    <location>
        <begin position="538"/>
        <end position="553"/>
    </location>
</feature>
<dbReference type="SMART" id="SM00844">
    <property type="entry name" value="GA"/>
    <property type="match status" value="6"/>
</dbReference>
<dbReference type="AlphaFoldDB" id="A0A1E8GMJ7"/>
<dbReference type="CDD" id="cd00118">
    <property type="entry name" value="LysM"/>
    <property type="match status" value="1"/>
</dbReference>
<feature type="compositionally biased region" description="Polar residues" evidence="2">
    <location>
        <begin position="528"/>
        <end position="537"/>
    </location>
</feature>
<dbReference type="EMBL" id="MKIR01000012">
    <property type="protein sequence ID" value="OFI49471.1"/>
    <property type="molecule type" value="Genomic_DNA"/>
</dbReference>
<dbReference type="InterPro" id="IPR014044">
    <property type="entry name" value="CAP_dom"/>
</dbReference>
<name>A0A1E8GMJ7_9LACT</name>
<dbReference type="CDD" id="cd05379">
    <property type="entry name" value="CAP_bacterial"/>
    <property type="match status" value="1"/>
</dbReference>
<feature type="coiled-coil region" evidence="1">
    <location>
        <begin position="961"/>
        <end position="995"/>
    </location>
</feature>
<comment type="caution">
    <text evidence="5">The sequence shown here is derived from an EMBL/GenBank/DDBJ whole genome shotgun (WGS) entry which is preliminary data.</text>
</comment>
<evidence type="ECO:0000256" key="2">
    <source>
        <dbReference type="SAM" id="MobiDB-lite"/>
    </source>
</evidence>
<feature type="chain" id="PRO_5009450679" description="LysM domain-containing protein" evidence="3">
    <location>
        <begin position="46"/>
        <end position="1169"/>
    </location>
</feature>
<feature type="region of interest" description="Disordered" evidence="2">
    <location>
        <begin position="165"/>
        <end position="263"/>
    </location>
</feature>
<dbReference type="OrthoDB" id="2171144at2"/>
<reference evidence="6" key="1">
    <citation type="submission" date="2016-09" db="EMBL/GenBank/DDBJ databases">
        <title>Draft genome sequence of a novel species of the family Streptococcaceae isolated from flowers.</title>
        <authorList>
            <person name="Chuah L.-O."/>
            <person name="Yap K.-P."/>
            <person name="Thong K.L."/>
            <person name="Liong M.T."/>
            <person name="Ahmad R."/>
            <person name="Rusul G."/>
        </authorList>
    </citation>
    <scope>NUCLEOTIDE SEQUENCE [LARGE SCALE GENOMIC DNA]</scope>
    <source>
        <strain evidence="6">DF1</strain>
    </source>
</reference>
<keyword evidence="1" id="KW-0175">Coiled coil</keyword>
<dbReference type="STRING" id="1859473.BG261_02520"/>
<feature type="signal peptide" evidence="3">
    <location>
        <begin position="1"/>
        <end position="45"/>
    </location>
</feature>
<dbReference type="Proteomes" id="UP000178622">
    <property type="component" value="Unassembled WGS sequence"/>
</dbReference>
<proteinExistence type="predicted"/>
<evidence type="ECO:0000256" key="3">
    <source>
        <dbReference type="SAM" id="SignalP"/>
    </source>
</evidence>
<dbReference type="RefSeq" id="WP_070791989.1">
    <property type="nucleotide sequence ID" value="NZ_MKIR01000012.1"/>
</dbReference>
<evidence type="ECO:0000256" key="1">
    <source>
        <dbReference type="SAM" id="Coils"/>
    </source>
</evidence>
<dbReference type="Gene3D" id="1.10.287.1490">
    <property type="match status" value="1"/>
</dbReference>